<dbReference type="RefSeq" id="WP_088642263.1">
    <property type="nucleotide sequence ID" value="NZ_CBDRBW010000049.1"/>
</dbReference>
<protein>
    <recommendedName>
        <fullName evidence="1">SnoaL-like domain-containing protein</fullName>
    </recommendedName>
</protein>
<dbReference type="EMBL" id="MZMV01000004">
    <property type="protein sequence ID" value="OWV11946.1"/>
    <property type="molecule type" value="Genomic_DNA"/>
</dbReference>
<keyword evidence="3" id="KW-1185">Reference proteome</keyword>
<name>A0A246RSL3_9ACTN</name>
<dbReference type="OrthoDB" id="9130903at2"/>
<dbReference type="SUPFAM" id="SSF54427">
    <property type="entry name" value="NTF2-like"/>
    <property type="match status" value="1"/>
</dbReference>
<dbReference type="InterPro" id="IPR037401">
    <property type="entry name" value="SnoaL-like"/>
</dbReference>
<dbReference type="CDD" id="cd00531">
    <property type="entry name" value="NTF2_like"/>
    <property type="match status" value="1"/>
</dbReference>
<accession>A0A246RSL3</accession>
<evidence type="ECO:0000259" key="1">
    <source>
        <dbReference type="Pfam" id="PF13577"/>
    </source>
</evidence>
<evidence type="ECO:0000313" key="3">
    <source>
        <dbReference type="Proteomes" id="UP000197174"/>
    </source>
</evidence>
<organism evidence="2 3">
    <name type="scientific">Micromonospora wenchangensis</name>
    <dbReference type="NCBI Taxonomy" id="1185415"/>
    <lineage>
        <taxon>Bacteria</taxon>
        <taxon>Bacillati</taxon>
        <taxon>Actinomycetota</taxon>
        <taxon>Actinomycetes</taxon>
        <taxon>Micromonosporales</taxon>
        <taxon>Micromonosporaceae</taxon>
        <taxon>Micromonospora</taxon>
    </lineage>
</organism>
<dbReference type="Pfam" id="PF13577">
    <property type="entry name" value="SnoaL_4"/>
    <property type="match status" value="1"/>
</dbReference>
<dbReference type="Proteomes" id="UP000197174">
    <property type="component" value="Unassembled WGS sequence"/>
</dbReference>
<dbReference type="Gene3D" id="3.10.450.50">
    <property type="match status" value="1"/>
</dbReference>
<comment type="caution">
    <text evidence="2">The sequence shown here is derived from an EMBL/GenBank/DDBJ whole genome shotgun (WGS) entry which is preliminary data.</text>
</comment>
<gene>
    <name evidence="2" type="ORF">B5D80_03275</name>
</gene>
<sequence length="149" mass="16146">MAASTETSVGFVDAAVHHRVQQFYAEQMQLLDRGEAEPWARTFTEDGVFGTSVDPEPARGRAAIAAGAAEATARLAADGVVHRHWLGMLHLRPAADGGLHARSYALVIRTPKGGEPVVWRSCVCEDLLVPTDGGGWLVRERHVHRDDLS</sequence>
<proteinExistence type="predicted"/>
<evidence type="ECO:0000313" key="2">
    <source>
        <dbReference type="EMBL" id="OWV11946.1"/>
    </source>
</evidence>
<reference evidence="2 3" key="1">
    <citation type="submission" date="2017-03" db="EMBL/GenBank/DDBJ databases">
        <title>Whole genome sequence of Micromonospora wenchangensis, isolated from mangrove soil.</title>
        <authorList>
            <person name="Yang H."/>
        </authorList>
    </citation>
    <scope>NUCLEOTIDE SEQUENCE [LARGE SCALE GENOMIC DNA]</scope>
    <source>
        <strain evidence="2 3">CCTCC AA 2012002</strain>
    </source>
</reference>
<dbReference type="InterPro" id="IPR032710">
    <property type="entry name" value="NTF2-like_dom_sf"/>
</dbReference>
<feature type="domain" description="SnoaL-like" evidence="1">
    <location>
        <begin position="18"/>
        <end position="142"/>
    </location>
</feature>
<dbReference type="AlphaFoldDB" id="A0A246RSL3"/>